<dbReference type="GO" id="GO:0008168">
    <property type="term" value="F:methyltransferase activity"/>
    <property type="evidence" value="ECO:0007669"/>
    <property type="project" value="UniProtKB-KW"/>
</dbReference>
<dbReference type="GO" id="GO:0032259">
    <property type="term" value="P:methylation"/>
    <property type="evidence" value="ECO:0007669"/>
    <property type="project" value="UniProtKB-KW"/>
</dbReference>
<dbReference type="Pfam" id="PF13649">
    <property type="entry name" value="Methyltransf_25"/>
    <property type="match status" value="1"/>
</dbReference>
<protein>
    <submittedName>
        <fullName evidence="2">SAM-dependent methyltransferase</fullName>
    </submittedName>
</protein>
<evidence type="ECO:0000313" key="3">
    <source>
        <dbReference type="Proteomes" id="UP000018211"/>
    </source>
</evidence>
<comment type="caution">
    <text evidence="2">The sequence shown here is derived from an EMBL/GenBank/DDBJ whole genome shotgun (WGS) entry which is preliminary data.</text>
</comment>
<dbReference type="RefSeq" id="WP_022612696.1">
    <property type="nucleotide sequence ID" value="NZ_LK391965.1"/>
</dbReference>
<evidence type="ECO:0000313" key="2">
    <source>
        <dbReference type="EMBL" id="CCO48103.1"/>
    </source>
</evidence>
<keyword evidence="2" id="KW-0808">Transferase</keyword>
<evidence type="ECO:0000259" key="1">
    <source>
        <dbReference type="Pfam" id="PF13649"/>
    </source>
</evidence>
<dbReference type="Gene3D" id="3.40.50.150">
    <property type="entry name" value="Vaccinia Virus protein VP39"/>
    <property type="match status" value="1"/>
</dbReference>
<accession>A0AAV2VUF5</accession>
<dbReference type="Proteomes" id="UP000018211">
    <property type="component" value="Unassembled WGS sequence"/>
</dbReference>
<keyword evidence="2" id="KW-0489">Methyltransferase</keyword>
<dbReference type="SUPFAM" id="SSF53335">
    <property type="entry name" value="S-adenosyl-L-methionine-dependent methyltransferases"/>
    <property type="match status" value="1"/>
</dbReference>
<feature type="domain" description="Methyltransferase" evidence="1">
    <location>
        <begin position="54"/>
        <end position="147"/>
    </location>
</feature>
<sequence>MTERTVMPGEERSVDKMPGHWVLARLGKKVLRPGGKALTEKMIDSLSIQSSDSVVEFAPGLGFTARLCLSRNPASYTAIEQNEQAAELVRRYLASPNQQCLVGNAQSTDLEQNSASVVYGEAMLTMQPEPRKADIIGEAARVLESNGRYGIHELCLMPNEIDEDLKREIQRDIAQAIQAPAKPITPEEWAEHLHSHGFKIQATHLAPMHLLEPKRMIDDEGLLGFLRVLKNLILDKEARKRVIGMRKVFRKHRQHLGAISIVAIKE</sequence>
<dbReference type="InterPro" id="IPR029063">
    <property type="entry name" value="SAM-dependent_MTases_sf"/>
</dbReference>
<dbReference type="EMBL" id="CAOF01000137">
    <property type="protein sequence ID" value="CCO48103.1"/>
    <property type="molecule type" value="Genomic_DNA"/>
</dbReference>
<dbReference type="InterPro" id="IPR041698">
    <property type="entry name" value="Methyltransf_25"/>
</dbReference>
<name>A0AAV2VUF5_9VIBR</name>
<dbReference type="AlphaFoldDB" id="A0AAV2VUF5"/>
<reference evidence="2 3" key="1">
    <citation type="journal article" date="2013" name="ISME J.">
        <title>Comparative genomics of pathogenic lineages of Vibrio nigripulchritudo identifies virulence-associated traits.</title>
        <authorList>
            <person name="Goudenege D."/>
            <person name="Labreuche Y."/>
            <person name="Krin E."/>
            <person name="Ansquer D."/>
            <person name="Mangenot S."/>
            <person name="Calteau A."/>
            <person name="Medigue C."/>
            <person name="Mazel D."/>
            <person name="Polz M.F."/>
            <person name="Le Roux F."/>
        </authorList>
    </citation>
    <scope>NUCLEOTIDE SEQUENCE [LARGE SCALE GENOMIC DNA]</scope>
    <source>
        <strain evidence="2 3">SOn1</strain>
    </source>
</reference>
<proteinExistence type="predicted"/>
<organism evidence="2 3">
    <name type="scientific">Vibrio nigripulchritudo SOn1</name>
    <dbReference type="NCBI Taxonomy" id="1238450"/>
    <lineage>
        <taxon>Bacteria</taxon>
        <taxon>Pseudomonadati</taxon>
        <taxon>Pseudomonadota</taxon>
        <taxon>Gammaproteobacteria</taxon>
        <taxon>Vibrionales</taxon>
        <taxon>Vibrionaceae</taxon>
        <taxon>Vibrio</taxon>
    </lineage>
</organism>
<gene>
    <name evidence="2" type="ORF">VIBNISOn1_450066</name>
</gene>